<dbReference type="GO" id="GO:0005737">
    <property type="term" value="C:cytoplasm"/>
    <property type="evidence" value="ECO:0007669"/>
    <property type="project" value="UniProtKB-SubCell"/>
</dbReference>
<keyword evidence="3 5" id="KW-0819">tRNA processing</keyword>
<comment type="similarity">
    <text evidence="5">Belongs to the URM1 family.</text>
</comment>
<comment type="subcellular location">
    <subcellularLocation>
        <location evidence="5">Cytoplasm</location>
    </subcellularLocation>
</comment>
<dbReference type="Pfam" id="PF09138">
    <property type="entry name" value="Urm1"/>
    <property type="match status" value="1"/>
</dbReference>
<keyword evidence="2" id="KW-1017">Isopeptide bond</keyword>
<proteinExistence type="inferred from homology"/>
<reference evidence="6" key="1">
    <citation type="submission" date="2022-07" db="EMBL/GenBank/DDBJ databases">
        <title>Chromosome-level genome of Muraenolepis orangiensis.</title>
        <authorList>
            <person name="Kim J."/>
        </authorList>
    </citation>
    <scope>NUCLEOTIDE SEQUENCE</scope>
    <source>
        <strain evidence="6">KU_S4_2022</strain>
        <tissue evidence="6">Muscle</tissue>
    </source>
</reference>
<dbReference type="InterPro" id="IPR015221">
    <property type="entry name" value="Urm1"/>
</dbReference>
<evidence type="ECO:0000256" key="5">
    <source>
        <dbReference type="RuleBase" id="RU361182"/>
    </source>
</evidence>
<evidence type="ECO:0000313" key="6">
    <source>
        <dbReference type="EMBL" id="KAJ3604972.1"/>
    </source>
</evidence>
<comment type="pathway">
    <text evidence="5">tRNA modification; 5-methoxycarbonylmethyl-2-thiouridine-tRNA biosynthesis.</text>
</comment>
<evidence type="ECO:0000256" key="4">
    <source>
        <dbReference type="ARBA" id="ARBA00022786"/>
    </source>
</evidence>
<name>A0A9Q0EBN0_9TELE</name>
<keyword evidence="4" id="KW-0833">Ubl conjugation pathway</keyword>
<evidence type="ECO:0000313" key="7">
    <source>
        <dbReference type="Proteomes" id="UP001148018"/>
    </source>
</evidence>
<sequence length="73" mass="8099">MISVCLYSWSQRHDLRFGPHGFQGGSPPSVRRDGGCLRPIVPPEVNLIVPEGQLDYELQDDDHVVFISTLHGG</sequence>
<dbReference type="InterPro" id="IPR012675">
    <property type="entry name" value="Beta-grasp_dom_sf"/>
</dbReference>
<keyword evidence="1 5" id="KW-0963">Cytoplasm</keyword>
<evidence type="ECO:0000256" key="3">
    <source>
        <dbReference type="ARBA" id="ARBA00022694"/>
    </source>
</evidence>
<dbReference type="SUPFAM" id="SSF54285">
    <property type="entry name" value="MoaD/ThiS"/>
    <property type="match status" value="1"/>
</dbReference>
<comment type="caution">
    <text evidence="6">The sequence shown here is derived from an EMBL/GenBank/DDBJ whole genome shotgun (WGS) entry which is preliminary data.</text>
</comment>
<dbReference type="AlphaFoldDB" id="A0A9Q0EBN0"/>
<protein>
    <recommendedName>
        <fullName evidence="5">Ubiquitin-related modifier 1</fullName>
    </recommendedName>
</protein>
<evidence type="ECO:0000256" key="2">
    <source>
        <dbReference type="ARBA" id="ARBA00022499"/>
    </source>
</evidence>
<accession>A0A9Q0EBN0</accession>
<organism evidence="6 7">
    <name type="scientific">Muraenolepis orangiensis</name>
    <name type="common">Patagonian moray cod</name>
    <dbReference type="NCBI Taxonomy" id="630683"/>
    <lineage>
        <taxon>Eukaryota</taxon>
        <taxon>Metazoa</taxon>
        <taxon>Chordata</taxon>
        <taxon>Craniata</taxon>
        <taxon>Vertebrata</taxon>
        <taxon>Euteleostomi</taxon>
        <taxon>Actinopterygii</taxon>
        <taxon>Neopterygii</taxon>
        <taxon>Teleostei</taxon>
        <taxon>Neoteleostei</taxon>
        <taxon>Acanthomorphata</taxon>
        <taxon>Zeiogadaria</taxon>
        <taxon>Gadariae</taxon>
        <taxon>Gadiformes</taxon>
        <taxon>Muraenolepidoidei</taxon>
        <taxon>Muraenolepididae</taxon>
        <taxon>Muraenolepis</taxon>
    </lineage>
</organism>
<dbReference type="Gene3D" id="3.10.20.30">
    <property type="match status" value="1"/>
</dbReference>
<evidence type="ECO:0000256" key="1">
    <source>
        <dbReference type="ARBA" id="ARBA00022490"/>
    </source>
</evidence>
<keyword evidence="7" id="KW-1185">Reference proteome</keyword>
<dbReference type="InterPro" id="IPR016155">
    <property type="entry name" value="Mopterin_synth/thiamin_S_b"/>
</dbReference>
<dbReference type="GO" id="GO:0034227">
    <property type="term" value="P:tRNA thio-modification"/>
    <property type="evidence" value="ECO:0007669"/>
    <property type="project" value="InterPro"/>
</dbReference>
<dbReference type="Proteomes" id="UP001148018">
    <property type="component" value="Unassembled WGS sequence"/>
</dbReference>
<dbReference type="OrthoDB" id="10248987at2759"/>
<dbReference type="EMBL" id="JANIIK010000043">
    <property type="protein sequence ID" value="KAJ3604972.1"/>
    <property type="molecule type" value="Genomic_DNA"/>
</dbReference>
<gene>
    <name evidence="6" type="ORF">NHX12_027023</name>
</gene>